<evidence type="ECO:0000313" key="3">
    <source>
        <dbReference type="Proteomes" id="UP001604336"/>
    </source>
</evidence>
<keyword evidence="3" id="KW-1185">Reference proteome</keyword>
<dbReference type="EMBL" id="JBFOLK010000003">
    <property type="protein sequence ID" value="KAL2526335.1"/>
    <property type="molecule type" value="Genomic_DNA"/>
</dbReference>
<reference evidence="3" key="1">
    <citation type="submission" date="2024-07" db="EMBL/GenBank/DDBJ databases">
        <title>Two chromosome-level genome assemblies of Korean endemic species Abeliophyllum distichum and Forsythia ovata (Oleaceae).</title>
        <authorList>
            <person name="Jang H."/>
        </authorList>
    </citation>
    <scope>NUCLEOTIDE SEQUENCE [LARGE SCALE GENOMIC DNA]</scope>
</reference>
<accession>A0ABD1UMQ4</accession>
<sequence length="111" mass="12956">MIKFHHSTSESHIKTIGALHFFHRATTLTLETANSPNQQQQSIMETLVLKLKPPRKKVSWKEATVDTEFMNKKSSKKCCIFHKEKLFDENDLDEDDDDKHDDDDGIFLPWP</sequence>
<gene>
    <name evidence="2" type="ORF">Adt_11389</name>
</gene>
<protein>
    <submittedName>
        <fullName evidence="2">Inhibitor-3</fullName>
    </submittedName>
</protein>
<comment type="caution">
    <text evidence="2">The sequence shown here is derived from an EMBL/GenBank/DDBJ whole genome shotgun (WGS) entry which is preliminary data.</text>
</comment>
<dbReference type="InterPro" id="IPR011107">
    <property type="entry name" value="PPI_Ypi1"/>
</dbReference>
<organism evidence="2 3">
    <name type="scientific">Abeliophyllum distichum</name>
    <dbReference type="NCBI Taxonomy" id="126358"/>
    <lineage>
        <taxon>Eukaryota</taxon>
        <taxon>Viridiplantae</taxon>
        <taxon>Streptophyta</taxon>
        <taxon>Embryophyta</taxon>
        <taxon>Tracheophyta</taxon>
        <taxon>Spermatophyta</taxon>
        <taxon>Magnoliopsida</taxon>
        <taxon>eudicotyledons</taxon>
        <taxon>Gunneridae</taxon>
        <taxon>Pentapetalae</taxon>
        <taxon>asterids</taxon>
        <taxon>lamiids</taxon>
        <taxon>Lamiales</taxon>
        <taxon>Oleaceae</taxon>
        <taxon>Forsythieae</taxon>
        <taxon>Abeliophyllum</taxon>
    </lineage>
</organism>
<proteinExistence type="predicted"/>
<dbReference type="Proteomes" id="UP001604336">
    <property type="component" value="Unassembled WGS sequence"/>
</dbReference>
<feature type="region of interest" description="Disordered" evidence="1">
    <location>
        <begin position="91"/>
        <end position="111"/>
    </location>
</feature>
<name>A0ABD1UMQ4_9LAMI</name>
<evidence type="ECO:0000313" key="2">
    <source>
        <dbReference type="EMBL" id="KAL2526335.1"/>
    </source>
</evidence>
<evidence type="ECO:0000256" key="1">
    <source>
        <dbReference type="SAM" id="MobiDB-lite"/>
    </source>
</evidence>
<dbReference type="PANTHER" id="PTHR20835:SF0">
    <property type="entry name" value="E3 UBIQUITIN-PROTEIN LIGASE PPP1R11"/>
    <property type="match status" value="1"/>
</dbReference>
<dbReference type="PANTHER" id="PTHR20835">
    <property type="entry name" value="E3 UBIQUITIN-PROTEIN LIGASE PPP1R11-RELATED"/>
    <property type="match status" value="1"/>
</dbReference>
<dbReference type="AlphaFoldDB" id="A0ABD1UMQ4"/>
<feature type="compositionally biased region" description="Acidic residues" evidence="1">
    <location>
        <begin position="91"/>
        <end position="105"/>
    </location>
</feature>
<dbReference type="Pfam" id="PF07491">
    <property type="entry name" value="PPI_Ypi1"/>
    <property type="match status" value="1"/>
</dbReference>